<reference evidence="2 3" key="1">
    <citation type="submission" date="2015-07" db="EMBL/GenBank/DDBJ databases">
        <title>Whole genome sequence of Thermanaerothrix daxensis DSM 23592.</title>
        <authorList>
            <person name="Hemp J."/>
            <person name="Ward L.M."/>
            <person name="Pace L.A."/>
            <person name="Fischer W.W."/>
        </authorList>
    </citation>
    <scope>NUCLEOTIDE SEQUENCE [LARGE SCALE GENOMIC DNA]</scope>
    <source>
        <strain evidence="2 3">GNS-1</strain>
    </source>
</reference>
<evidence type="ECO:0000313" key="3">
    <source>
        <dbReference type="Proteomes" id="UP000050544"/>
    </source>
</evidence>
<keyword evidence="1" id="KW-0472">Membrane</keyword>
<keyword evidence="1" id="KW-1133">Transmembrane helix</keyword>
<organism evidence="2 3">
    <name type="scientific">Thermanaerothrix daxensis</name>
    <dbReference type="NCBI Taxonomy" id="869279"/>
    <lineage>
        <taxon>Bacteria</taxon>
        <taxon>Bacillati</taxon>
        <taxon>Chloroflexota</taxon>
        <taxon>Anaerolineae</taxon>
        <taxon>Anaerolineales</taxon>
        <taxon>Anaerolineaceae</taxon>
        <taxon>Thermanaerothrix</taxon>
    </lineage>
</organism>
<dbReference type="STRING" id="869279.SE15_03175"/>
<gene>
    <name evidence="2" type="ORF">SE15_03175</name>
</gene>
<sequence>MSVVTAKGLKKAASNLFWLPFRAALVFFEWLTKILVAAVLVGLVGVLALGAYFYFVKSNQPMQIDPRYARSLPPEGLTFRELWQDRFAGWTKLEEQNYQSGKWKLRYACRLGVLYWFVPYQIVAPTLRIYYARFRPGTPMAEIAVHGFKGMIAPDNLNLIDALWWQFENETWYYWVEDPLCDLPPPKRPAQASP</sequence>
<name>A0A0P6YGT2_9CHLR</name>
<keyword evidence="3" id="KW-1185">Reference proteome</keyword>
<dbReference type="AlphaFoldDB" id="A0A0P6YGT2"/>
<comment type="caution">
    <text evidence="2">The sequence shown here is derived from an EMBL/GenBank/DDBJ whole genome shotgun (WGS) entry which is preliminary data.</text>
</comment>
<dbReference type="OrthoDB" id="9835133at2"/>
<proteinExistence type="predicted"/>
<keyword evidence="1" id="KW-0812">Transmembrane</keyword>
<evidence type="ECO:0000256" key="1">
    <source>
        <dbReference type="SAM" id="Phobius"/>
    </source>
</evidence>
<dbReference type="RefSeq" id="WP_054520643.1">
    <property type="nucleotide sequence ID" value="NZ_LGKO01000002.1"/>
</dbReference>
<accession>A0A0P6YGT2</accession>
<dbReference type="Proteomes" id="UP000050544">
    <property type="component" value="Unassembled WGS sequence"/>
</dbReference>
<dbReference type="EMBL" id="LGKO01000002">
    <property type="protein sequence ID" value="KPL84180.1"/>
    <property type="molecule type" value="Genomic_DNA"/>
</dbReference>
<evidence type="ECO:0000313" key="2">
    <source>
        <dbReference type="EMBL" id="KPL84180.1"/>
    </source>
</evidence>
<protein>
    <submittedName>
        <fullName evidence="2">Uncharacterized protein</fullName>
    </submittedName>
</protein>
<feature type="transmembrane region" description="Helical" evidence="1">
    <location>
        <begin position="34"/>
        <end position="55"/>
    </location>
</feature>